<accession>A0AA50H907</accession>
<reference evidence="1 2" key="1">
    <citation type="submission" date="2023-08" db="EMBL/GenBank/DDBJ databases">
        <title>Pathogen: clinical or host-associated sample.</title>
        <authorList>
            <person name="Hergert J."/>
            <person name="Casey R."/>
            <person name="Wagner J."/>
            <person name="Young E.L."/>
            <person name="Oakeson K.F."/>
        </authorList>
    </citation>
    <scope>NUCLEOTIDE SEQUENCE [LARGE SCALE GENOMIC DNA]</scope>
    <source>
        <strain evidence="1 2">1760953</strain>
    </source>
</reference>
<evidence type="ECO:0000313" key="1">
    <source>
        <dbReference type="EMBL" id="WLR98626.1"/>
    </source>
</evidence>
<dbReference type="AlphaFoldDB" id="A0AA50H907"/>
<keyword evidence="2" id="KW-1185">Reference proteome</keyword>
<name>A0AA50H907_9HYPH</name>
<proteinExistence type="predicted"/>
<protein>
    <submittedName>
        <fullName evidence="1">Uncharacterized protein</fullName>
    </submittedName>
</protein>
<organism evidence="1 2">
    <name type="scientific">Shinella sumterensis</name>
    <dbReference type="NCBI Taxonomy" id="1967501"/>
    <lineage>
        <taxon>Bacteria</taxon>
        <taxon>Pseudomonadati</taxon>
        <taxon>Pseudomonadota</taxon>
        <taxon>Alphaproteobacteria</taxon>
        <taxon>Hyphomicrobiales</taxon>
        <taxon>Rhizobiaceae</taxon>
        <taxon>Shinella</taxon>
    </lineage>
</organism>
<dbReference type="RefSeq" id="WP_306038276.1">
    <property type="nucleotide sequence ID" value="NZ_CP132302.1"/>
</dbReference>
<evidence type="ECO:0000313" key="2">
    <source>
        <dbReference type="Proteomes" id="UP001234585"/>
    </source>
</evidence>
<dbReference type="Proteomes" id="UP001234585">
    <property type="component" value="Chromosome"/>
</dbReference>
<sequence>MVDWRILEAKADRTIGAIFGEEVRHLPQKNGTADPGRPVTNLRGVLHTPSPEGTINIGAGVVTNMAASEAALVIERADLGSVIFRKGDVIRGNELPSTPLWEVKAVNDRYTSIIVLSLNQK</sequence>
<dbReference type="EMBL" id="CP132302">
    <property type="protein sequence ID" value="WLR98626.1"/>
    <property type="molecule type" value="Genomic_DNA"/>
</dbReference>
<gene>
    <name evidence="1" type="ORF">Q9313_06240</name>
</gene>